<dbReference type="STRING" id="1121881.SAMN02745225_01255"/>
<evidence type="ECO:0000313" key="1">
    <source>
        <dbReference type="EMBL" id="SHE66118.1"/>
    </source>
</evidence>
<organism evidence="1 2">
    <name type="scientific">Ferrithrix thermotolerans DSM 19514</name>
    <dbReference type="NCBI Taxonomy" id="1121881"/>
    <lineage>
        <taxon>Bacteria</taxon>
        <taxon>Bacillati</taxon>
        <taxon>Actinomycetota</taxon>
        <taxon>Acidimicrobiia</taxon>
        <taxon>Acidimicrobiales</taxon>
        <taxon>Acidimicrobiaceae</taxon>
        <taxon>Ferrithrix</taxon>
    </lineage>
</organism>
<dbReference type="EMBL" id="FQUL01000015">
    <property type="protein sequence ID" value="SHE66118.1"/>
    <property type="molecule type" value="Genomic_DNA"/>
</dbReference>
<dbReference type="RefSeq" id="WP_072790079.1">
    <property type="nucleotide sequence ID" value="NZ_FQUL01000015.1"/>
</dbReference>
<keyword evidence="2" id="KW-1185">Reference proteome</keyword>
<evidence type="ECO:0000313" key="2">
    <source>
        <dbReference type="Proteomes" id="UP000184295"/>
    </source>
</evidence>
<gene>
    <name evidence="1" type="ORF">SAMN02745225_01255</name>
</gene>
<name>A0A1M4VBC3_9ACTN</name>
<proteinExistence type="predicted"/>
<protein>
    <submittedName>
        <fullName evidence="1">Uncharacterized protein</fullName>
    </submittedName>
</protein>
<dbReference type="AlphaFoldDB" id="A0A1M4VBC3"/>
<accession>A0A1M4VBC3</accession>
<dbReference type="Proteomes" id="UP000184295">
    <property type="component" value="Unassembled WGS sequence"/>
</dbReference>
<sequence>MENAPSDPVSWVIRSRVPPEKVKLSQGSLGRYVEIYDSEAYVAYVRFEDLLTTLSRVLASTHLVHTATLCRLPGSFELEDYPQSTVAISASFVDLKVALSKFDMYLKGEEFAPKSVPRQKSDPWSGESRYGTLRELAVEFDLELSRYNDGVSAHYLGLEVARQMNGSDSIMVGSSERDRQARELMFVDGYDVVEELDRALCFIKEVRRSTSFHPLATAARDRWLRSLVVKTPELVDAQEVNPFELGSIDDVSPRCYAYATYRNGNRSLLCFTKGPDVVAPLEAQVVLAYLKRSFVTTPSVDNVVFVFQRRDVTKAFESIVSRSREPFEVVETSERWFDI</sequence>
<reference evidence="2" key="1">
    <citation type="submission" date="2016-11" db="EMBL/GenBank/DDBJ databases">
        <authorList>
            <person name="Varghese N."/>
            <person name="Submissions S."/>
        </authorList>
    </citation>
    <scope>NUCLEOTIDE SEQUENCE [LARGE SCALE GENOMIC DNA]</scope>
    <source>
        <strain evidence="2">DSM 19514</strain>
    </source>
</reference>